<evidence type="ECO:0000313" key="3">
    <source>
        <dbReference type="Proteomes" id="UP000320475"/>
    </source>
</evidence>
<gene>
    <name evidence="2" type="ORF">SeLEV6574_g08609</name>
</gene>
<evidence type="ECO:0008006" key="4">
    <source>
        <dbReference type="Google" id="ProtNLM"/>
    </source>
</evidence>
<protein>
    <recommendedName>
        <fullName evidence="4">Reverse transcriptase domain-containing protein</fullName>
    </recommendedName>
</protein>
<accession>A0A507BS04</accession>
<dbReference type="EMBL" id="QEAM01001155">
    <property type="protein sequence ID" value="TPX30472.1"/>
    <property type="molecule type" value="Genomic_DNA"/>
</dbReference>
<feature type="region of interest" description="Disordered" evidence="1">
    <location>
        <begin position="87"/>
        <end position="107"/>
    </location>
</feature>
<proteinExistence type="predicted"/>
<reference evidence="2 3" key="1">
    <citation type="journal article" date="2019" name="Sci. Rep.">
        <title>Comparative genomics of chytrid fungi reveal insights into the obligate biotrophic and pathogenic lifestyle of Synchytrium endobioticum.</title>
        <authorList>
            <person name="van de Vossenberg B.T.L.H."/>
            <person name="Warris S."/>
            <person name="Nguyen H.D.T."/>
            <person name="van Gent-Pelzer M.P.E."/>
            <person name="Joly D.L."/>
            <person name="van de Geest H.C."/>
            <person name="Bonants P.J.M."/>
            <person name="Smith D.S."/>
            <person name="Levesque C.A."/>
            <person name="van der Lee T.A.J."/>
        </authorList>
    </citation>
    <scope>NUCLEOTIDE SEQUENCE [LARGE SCALE GENOMIC DNA]</scope>
    <source>
        <strain evidence="2 3">LEV6574</strain>
    </source>
</reference>
<evidence type="ECO:0000256" key="1">
    <source>
        <dbReference type="SAM" id="MobiDB-lite"/>
    </source>
</evidence>
<dbReference type="AlphaFoldDB" id="A0A507BS04"/>
<evidence type="ECO:0000313" key="2">
    <source>
        <dbReference type="EMBL" id="TPX30472.1"/>
    </source>
</evidence>
<comment type="caution">
    <text evidence="2">The sequence shown here is derived from an EMBL/GenBank/DDBJ whole genome shotgun (WGS) entry which is preliminary data.</text>
</comment>
<sequence length="107" mass="11855">MFEDGHIPPSWNSAAVVAVPKKGNTSDKDNYRGIVLINCFIKILTRIISTRIMSPLESTNTRLAVSSAEVKYPTLKTWIAKLARARKTKTPGSQEVGSLKIRQSRKA</sequence>
<dbReference type="OrthoDB" id="412006at2759"/>
<dbReference type="Proteomes" id="UP000320475">
    <property type="component" value="Unassembled WGS sequence"/>
</dbReference>
<dbReference type="VEuPathDB" id="FungiDB:SeMB42_g05835"/>
<name>A0A507BS04_9FUNG</name>
<organism evidence="2 3">
    <name type="scientific">Synchytrium endobioticum</name>
    <dbReference type="NCBI Taxonomy" id="286115"/>
    <lineage>
        <taxon>Eukaryota</taxon>
        <taxon>Fungi</taxon>
        <taxon>Fungi incertae sedis</taxon>
        <taxon>Chytridiomycota</taxon>
        <taxon>Chytridiomycota incertae sedis</taxon>
        <taxon>Chytridiomycetes</taxon>
        <taxon>Synchytriales</taxon>
        <taxon>Synchytriaceae</taxon>
        <taxon>Synchytrium</taxon>
    </lineage>
</organism>